<sequence>MLSKKGNPKDEVFNSSVVSKFGEPSQWNVEVLVRFKCGLEEAFGEEIFEVSDVLSPSEFAGKIAQIFAAQIKQSGGKFLLIKSVIGTRKSLHL</sequence>
<accession>A0A915CUN2</accession>
<keyword evidence="1" id="KW-1185">Reference proteome</keyword>
<evidence type="ECO:0000313" key="2">
    <source>
        <dbReference type="WBParaSite" id="jg12412"/>
    </source>
</evidence>
<dbReference type="Proteomes" id="UP000887574">
    <property type="component" value="Unplaced"/>
</dbReference>
<protein>
    <submittedName>
        <fullName evidence="2">Uncharacterized protein</fullName>
    </submittedName>
</protein>
<reference evidence="2" key="1">
    <citation type="submission" date="2022-11" db="UniProtKB">
        <authorList>
            <consortium name="WormBaseParasite"/>
        </authorList>
    </citation>
    <scope>IDENTIFICATION</scope>
</reference>
<dbReference type="AlphaFoldDB" id="A0A915CUN2"/>
<proteinExistence type="predicted"/>
<name>A0A915CUN2_9BILA</name>
<organism evidence="1 2">
    <name type="scientific">Ditylenchus dipsaci</name>
    <dbReference type="NCBI Taxonomy" id="166011"/>
    <lineage>
        <taxon>Eukaryota</taxon>
        <taxon>Metazoa</taxon>
        <taxon>Ecdysozoa</taxon>
        <taxon>Nematoda</taxon>
        <taxon>Chromadorea</taxon>
        <taxon>Rhabditida</taxon>
        <taxon>Tylenchina</taxon>
        <taxon>Tylenchomorpha</taxon>
        <taxon>Sphaerularioidea</taxon>
        <taxon>Anguinidae</taxon>
        <taxon>Anguininae</taxon>
        <taxon>Ditylenchus</taxon>
    </lineage>
</organism>
<dbReference type="WBParaSite" id="jg12412">
    <property type="protein sequence ID" value="jg12412"/>
    <property type="gene ID" value="jg12412"/>
</dbReference>
<evidence type="ECO:0000313" key="1">
    <source>
        <dbReference type="Proteomes" id="UP000887574"/>
    </source>
</evidence>